<dbReference type="Gene3D" id="3.40.50.2300">
    <property type="match status" value="2"/>
</dbReference>
<evidence type="ECO:0000313" key="6">
    <source>
        <dbReference type="EMBL" id="MFB9836942.1"/>
    </source>
</evidence>
<dbReference type="PANTHER" id="PTHR46847">
    <property type="entry name" value="D-ALLOSE-BINDING PERIPLASMIC PROTEIN-RELATED"/>
    <property type="match status" value="1"/>
</dbReference>
<keyword evidence="3 4" id="KW-0732">Signal</keyword>
<organism evidence="6 7">
    <name type="scientific">Actinoallomurus acaciae</name>
    <dbReference type="NCBI Taxonomy" id="502577"/>
    <lineage>
        <taxon>Bacteria</taxon>
        <taxon>Bacillati</taxon>
        <taxon>Actinomycetota</taxon>
        <taxon>Actinomycetes</taxon>
        <taxon>Streptosporangiales</taxon>
        <taxon>Thermomonosporaceae</taxon>
        <taxon>Actinoallomurus</taxon>
    </lineage>
</organism>
<evidence type="ECO:0000313" key="7">
    <source>
        <dbReference type="Proteomes" id="UP001589627"/>
    </source>
</evidence>
<accession>A0ABV5YSJ9</accession>
<dbReference type="InterPro" id="IPR028082">
    <property type="entry name" value="Peripla_BP_I"/>
</dbReference>
<comment type="subcellular location">
    <subcellularLocation>
        <location evidence="1">Cell envelope</location>
    </subcellularLocation>
</comment>
<feature type="signal peptide" evidence="4">
    <location>
        <begin position="1"/>
        <end position="25"/>
    </location>
</feature>
<dbReference type="InterPro" id="IPR025997">
    <property type="entry name" value="SBP_2_dom"/>
</dbReference>
<protein>
    <submittedName>
        <fullName evidence="6">Sugar ABC transporter substrate-binding protein</fullName>
    </submittedName>
</protein>
<name>A0ABV5YSJ9_9ACTN</name>
<sequence>MPPRRWSRRRFGALMLGALAFPACSTGIEKKSAANTRQRGALRIGAIMYARDLEYWQLMEAGMREAARRHGVPISVEVSNRQLATEAQLIDTSHARGDNVLVVAPLDAKASVAGLRKAHGYGMSIVQIDTRVSDPSFADFVGVSNDTLGTTIGRAAATYLRTRPNGKGKIALLTGDTEPNGPVRKKAFLAQVAGAGTVVTSAEAVGSPEAGSKALETVLQAHPDIDLVWAWNGAALQGAVTAASRVHAKAAIFGIDMSAQVAKAMLAGGSTVKAVADQNAYRIGGQAVDLAVAVARGEKANGTPTMPAQLYQDSDAAGLRSFLAGLKKGNP</sequence>
<proteinExistence type="inferred from homology"/>
<evidence type="ECO:0000259" key="5">
    <source>
        <dbReference type="Pfam" id="PF13407"/>
    </source>
</evidence>
<evidence type="ECO:0000256" key="1">
    <source>
        <dbReference type="ARBA" id="ARBA00004196"/>
    </source>
</evidence>
<dbReference type="Pfam" id="PF13407">
    <property type="entry name" value="Peripla_BP_4"/>
    <property type="match status" value="1"/>
</dbReference>
<dbReference type="SUPFAM" id="SSF53822">
    <property type="entry name" value="Periplasmic binding protein-like I"/>
    <property type="match status" value="1"/>
</dbReference>
<keyword evidence="7" id="KW-1185">Reference proteome</keyword>
<dbReference type="Proteomes" id="UP001589627">
    <property type="component" value="Unassembled WGS sequence"/>
</dbReference>
<evidence type="ECO:0000256" key="3">
    <source>
        <dbReference type="ARBA" id="ARBA00022729"/>
    </source>
</evidence>
<comment type="caution">
    <text evidence="6">The sequence shown here is derived from an EMBL/GenBank/DDBJ whole genome shotgun (WGS) entry which is preliminary data.</text>
</comment>
<evidence type="ECO:0000256" key="2">
    <source>
        <dbReference type="ARBA" id="ARBA00007639"/>
    </source>
</evidence>
<reference evidence="6 7" key="1">
    <citation type="submission" date="2024-09" db="EMBL/GenBank/DDBJ databases">
        <authorList>
            <person name="Sun Q."/>
            <person name="Mori K."/>
        </authorList>
    </citation>
    <scope>NUCLEOTIDE SEQUENCE [LARGE SCALE GENOMIC DNA]</scope>
    <source>
        <strain evidence="6 7">TBRC 0563</strain>
    </source>
</reference>
<gene>
    <name evidence="6" type="ORF">ACFFNX_32695</name>
</gene>
<evidence type="ECO:0000256" key="4">
    <source>
        <dbReference type="SAM" id="SignalP"/>
    </source>
</evidence>
<dbReference type="PANTHER" id="PTHR46847:SF1">
    <property type="entry name" value="D-ALLOSE-BINDING PERIPLASMIC PROTEIN-RELATED"/>
    <property type="match status" value="1"/>
</dbReference>
<feature type="chain" id="PRO_5045336657" evidence="4">
    <location>
        <begin position="26"/>
        <end position="331"/>
    </location>
</feature>
<comment type="similarity">
    <text evidence="2">Belongs to the bacterial solute-binding protein 2 family.</text>
</comment>
<dbReference type="CDD" id="cd01536">
    <property type="entry name" value="PBP1_ABC_sugar_binding-like"/>
    <property type="match status" value="1"/>
</dbReference>
<dbReference type="RefSeq" id="WP_378209732.1">
    <property type="nucleotide sequence ID" value="NZ_JBHLZP010000326.1"/>
</dbReference>
<dbReference type="EMBL" id="JBHLZP010000326">
    <property type="protein sequence ID" value="MFB9836942.1"/>
    <property type="molecule type" value="Genomic_DNA"/>
</dbReference>
<feature type="domain" description="Periplasmic binding protein" evidence="5">
    <location>
        <begin position="44"/>
        <end position="299"/>
    </location>
</feature>